<sequence>MKKFLISFFTISTLMFNIAFPAFADDAKKTIDENKVHFNQISDEIKTLDSNIQALDGDISSLNSTIENNKNKISSIENEIKTTQGKIESTRKQIQDGQDVLSDRLRAIYKSGNYSISNYLAFIFESNGLADLLGRINAVQKIVGADTDMITELKGNEQALQNDIKNLNDNKNQIVKLNEENTSKLKTLVDKQNTLKESKAKFDEQKAKVQSVIEENENKLIANPISVIDSSSSSISALQNAVTTLKDLIPQLSTNNVINKANSYVSKGNGLIDQKKKDEAKKKEEQNKANSNNNSNPNNNSSNNNNSSSGPYLKTLTVEATAYSGHTITAMGTKPVRDPNGISTIAVDPNVIPLGSKVFIPGYGYAIAADTGGVILGNKIDLFMNSKEECTAFGRQTVTVHIISYS</sequence>
<dbReference type="InterPro" id="IPR036908">
    <property type="entry name" value="RlpA-like_sf"/>
</dbReference>
<evidence type="ECO:0000313" key="8">
    <source>
        <dbReference type="Proteomes" id="UP000095563"/>
    </source>
</evidence>
<proteinExistence type="predicted"/>
<evidence type="ECO:0000256" key="1">
    <source>
        <dbReference type="ARBA" id="ARBA00022729"/>
    </source>
</evidence>
<dbReference type="Gene3D" id="6.10.250.3150">
    <property type="match status" value="1"/>
</dbReference>
<dbReference type="InterPro" id="IPR010611">
    <property type="entry name" value="3D_dom"/>
</dbReference>
<dbReference type="Pfam" id="PF24568">
    <property type="entry name" value="CC_PcsB"/>
    <property type="match status" value="1"/>
</dbReference>
<protein>
    <submittedName>
        <fullName evidence="7">Cell wall-binding protein</fullName>
    </submittedName>
</protein>
<evidence type="ECO:0000256" key="3">
    <source>
        <dbReference type="SAM" id="MobiDB-lite"/>
    </source>
</evidence>
<name>A0A174PT17_9CLOT</name>
<evidence type="ECO:0000313" key="7">
    <source>
        <dbReference type="EMBL" id="CUP61880.1"/>
    </source>
</evidence>
<dbReference type="AlphaFoldDB" id="A0A174PT17"/>
<dbReference type="PANTHER" id="PTHR39160:SF4">
    <property type="entry name" value="RESUSCITATION-PROMOTING FACTOR RPFB"/>
    <property type="match status" value="1"/>
</dbReference>
<feature type="signal peptide" evidence="4">
    <location>
        <begin position="1"/>
        <end position="24"/>
    </location>
</feature>
<feature type="region of interest" description="Disordered" evidence="3">
    <location>
        <begin position="269"/>
        <end position="311"/>
    </location>
</feature>
<dbReference type="GO" id="GO:0004553">
    <property type="term" value="F:hydrolase activity, hydrolyzing O-glycosyl compounds"/>
    <property type="evidence" value="ECO:0007669"/>
    <property type="project" value="InterPro"/>
</dbReference>
<evidence type="ECO:0000259" key="5">
    <source>
        <dbReference type="Pfam" id="PF06725"/>
    </source>
</evidence>
<evidence type="ECO:0000256" key="4">
    <source>
        <dbReference type="SAM" id="SignalP"/>
    </source>
</evidence>
<dbReference type="RefSeq" id="WP_055206016.1">
    <property type="nucleotide sequence ID" value="NZ_CZBO01000001.1"/>
</dbReference>
<feature type="domain" description="3D" evidence="5">
    <location>
        <begin position="343"/>
        <end position="403"/>
    </location>
</feature>
<feature type="chain" id="PRO_5008030218" evidence="4">
    <location>
        <begin position="25"/>
        <end position="406"/>
    </location>
</feature>
<feature type="coiled-coil region" evidence="2">
    <location>
        <begin position="59"/>
        <end position="93"/>
    </location>
</feature>
<keyword evidence="2" id="KW-0175">Coiled coil</keyword>
<accession>A0A174PT17</accession>
<dbReference type="PANTHER" id="PTHR39160">
    <property type="entry name" value="CELL WALL-BINDING PROTEIN YOCH"/>
    <property type="match status" value="1"/>
</dbReference>
<dbReference type="GO" id="GO:0019867">
    <property type="term" value="C:outer membrane"/>
    <property type="evidence" value="ECO:0007669"/>
    <property type="project" value="InterPro"/>
</dbReference>
<feature type="compositionally biased region" description="Basic and acidic residues" evidence="3">
    <location>
        <begin position="273"/>
        <end position="287"/>
    </location>
</feature>
<feature type="domain" description="Peptidoglycan hydrolase PcsB coiled-coil" evidence="6">
    <location>
        <begin position="87"/>
        <end position="162"/>
    </location>
</feature>
<feature type="compositionally biased region" description="Low complexity" evidence="3">
    <location>
        <begin position="288"/>
        <end position="309"/>
    </location>
</feature>
<dbReference type="InterPro" id="IPR057309">
    <property type="entry name" value="PcsB_CC"/>
</dbReference>
<dbReference type="Gene3D" id="2.40.40.10">
    <property type="entry name" value="RlpA-like domain"/>
    <property type="match status" value="1"/>
</dbReference>
<keyword evidence="1 4" id="KW-0732">Signal</keyword>
<evidence type="ECO:0000256" key="2">
    <source>
        <dbReference type="SAM" id="Coils"/>
    </source>
</evidence>
<dbReference type="GO" id="GO:0009254">
    <property type="term" value="P:peptidoglycan turnover"/>
    <property type="evidence" value="ECO:0007669"/>
    <property type="project" value="InterPro"/>
</dbReference>
<organism evidence="7 8">
    <name type="scientific">Clostridium baratii</name>
    <dbReference type="NCBI Taxonomy" id="1561"/>
    <lineage>
        <taxon>Bacteria</taxon>
        <taxon>Bacillati</taxon>
        <taxon>Bacillota</taxon>
        <taxon>Clostridia</taxon>
        <taxon>Eubacteriales</taxon>
        <taxon>Clostridiaceae</taxon>
        <taxon>Clostridium</taxon>
    </lineage>
</organism>
<dbReference type="EMBL" id="CZBO01000001">
    <property type="protein sequence ID" value="CUP61880.1"/>
    <property type="molecule type" value="Genomic_DNA"/>
</dbReference>
<dbReference type="SUPFAM" id="SSF50685">
    <property type="entry name" value="Barwin-like endoglucanases"/>
    <property type="match status" value="1"/>
</dbReference>
<evidence type="ECO:0000259" key="6">
    <source>
        <dbReference type="Pfam" id="PF24568"/>
    </source>
</evidence>
<reference evidence="7 8" key="1">
    <citation type="submission" date="2015-09" db="EMBL/GenBank/DDBJ databases">
        <authorList>
            <consortium name="Pathogen Informatics"/>
        </authorList>
    </citation>
    <scope>NUCLEOTIDE SEQUENCE [LARGE SCALE GENOMIC DNA]</scope>
    <source>
        <strain evidence="7 8">2789STDY5834956</strain>
    </source>
</reference>
<dbReference type="InterPro" id="IPR051933">
    <property type="entry name" value="Resuscitation_pf_RpfB"/>
</dbReference>
<gene>
    <name evidence="7" type="primary">yocH_1</name>
    <name evidence="7" type="ORF">ERS852568_00175</name>
</gene>
<feature type="coiled-coil region" evidence="2">
    <location>
        <begin position="150"/>
        <end position="215"/>
    </location>
</feature>
<dbReference type="Pfam" id="PF06725">
    <property type="entry name" value="3D"/>
    <property type="match status" value="1"/>
</dbReference>
<dbReference type="Proteomes" id="UP000095563">
    <property type="component" value="Unassembled WGS sequence"/>
</dbReference>
<dbReference type="CDD" id="cd22786">
    <property type="entry name" value="DPBB_YuiC-like"/>
    <property type="match status" value="1"/>
</dbReference>